<keyword evidence="8 12" id="KW-0808">Transferase</keyword>
<evidence type="ECO:0000256" key="8">
    <source>
        <dbReference type="ARBA" id="ARBA00022679"/>
    </source>
</evidence>
<dbReference type="PANTHER" id="PTHR43552:SF2">
    <property type="entry name" value="DIAMINOBUTYRATE--2-OXOGLUTARATE TRANSAMINASE"/>
    <property type="match status" value="1"/>
</dbReference>
<comment type="pathway">
    <text evidence="3 12">Amine and polyamine biosynthesis; ectoine biosynthesis; L-ectoine from L-aspartate 4-semialdehyde: step 1/3.</text>
</comment>
<gene>
    <name evidence="14" type="ORF">SAMN04487783_0558</name>
</gene>
<accession>A0AA94HLI2</accession>
<evidence type="ECO:0000256" key="11">
    <source>
        <dbReference type="RuleBase" id="RU003560"/>
    </source>
</evidence>
<dbReference type="CDD" id="cd00610">
    <property type="entry name" value="OAT_like"/>
    <property type="match status" value="1"/>
</dbReference>
<dbReference type="NCBIfam" id="NF006733">
    <property type="entry name" value="PRK09264.1"/>
    <property type="match status" value="1"/>
</dbReference>
<dbReference type="AlphaFoldDB" id="A0AA94HLI2"/>
<comment type="similarity">
    <text evidence="4 11">Belongs to the class-III pyridoxal-phosphate-dependent aminotransferase family.</text>
</comment>
<keyword evidence="9 11" id="KW-0663">Pyridoxal phosphate</keyword>
<feature type="compositionally biased region" description="Low complexity" evidence="13">
    <location>
        <begin position="1"/>
        <end position="13"/>
    </location>
</feature>
<protein>
    <recommendedName>
        <fullName evidence="6 12">Diaminobutyrate--2-oxoglutarate transaminase</fullName>
        <ecNumber evidence="5 12">2.6.1.76</ecNumber>
    </recommendedName>
    <alternativeName>
        <fullName evidence="12">DABA aminotransferase</fullName>
    </alternativeName>
</protein>
<dbReference type="PROSITE" id="PS00600">
    <property type="entry name" value="AA_TRANSFER_CLASS_3"/>
    <property type="match status" value="1"/>
</dbReference>
<feature type="region of interest" description="Disordered" evidence="13">
    <location>
        <begin position="1"/>
        <end position="20"/>
    </location>
</feature>
<evidence type="ECO:0000256" key="12">
    <source>
        <dbReference type="RuleBase" id="RU365034"/>
    </source>
</evidence>
<dbReference type="EMBL" id="FOZN01000001">
    <property type="protein sequence ID" value="SFS01524.1"/>
    <property type="molecule type" value="Genomic_DNA"/>
</dbReference>
<dbReference type="RefSeq" id="WP_092915611.1">
    <property type="nucleotide sequence ID" value="NZ_FOZN01000001.1"/>
</dbReference>
<evidence type="ECO:0000256" key="4">
    <source>
        <dbReference type="ARBA" id="ARBA00008954"/>
    </source>
</evidence>
<keyword evidence="7 12" id="KW-0032">Aminotransferase</keyword>
<dbReference type="InterPro" id="IPR049704">
    <property type="entry name" value="Aminotrans_3_PPA_site"/>
</dbReference>
<dbReference type="NCBIfam" id="TIGR00709">
    <property type="entry name" value="dat"/>
    <property type="match status" value="1"/>
</dbReference>
<comment type="cofactor">
    <cofactor evidence="1 12">
        <name>pyridoxal 5'-phosphate</name>
        <dbReference type="ChEBI" id="CHEBI:597326"/>
    </cofactor>
</comment>
<dbReference type="InterPro" id="IPR015422">
    <property type="entry name" value="PyrdxlP-dep_Trfase_small"/>
</dbReference>
<evidence type="ECO:0000256" key="5">
    <source>
        <dbReference type="ARBA" id="ARBA00013155"/>
    </source>
</evidence>
<dbReference type="GO" id="GO:0045303">
    <property type="term" value="F:diaminobutyrate-2-oxoglutarate transaminase activity"/>
    <property type="evidence" value="ECO:0007669"/>
    <property type="project" value="UniProtKB-EC"/>
</dbReference>
<organism evidence="14 15">
    <name type="scientific">Agrococcus baldri</name>
    <dbReference type="NCBI Taxonomy" id="153730"/>
    <lineage>
        <taxon>Bacteria</taxon>
        <taxon>Bacillati</taxon>
        <taxon>Actinomycetota</taxon>
        <taxon>Actinomycetes</taxon>
        <taxon>Micrococcales</taxon>
        <taxon>Microbacteriaceae</taxon>
        <taxon>Agrococcus</taxon>
    </lineage>
</organism>
<name>A0AA94HLI2_9MICO</name>
<evidence type="ECO:0000313" key="15">
    <source>
        <dbReference type="Proteomes" id="UP000198506"/>
    </source>
</evidence>
<comment type="caution">
    <text evidence="14">The sequence shown here is derived from an EMBL/GenBank/DDBJ whole genome shotgun (WGS) entry which is preliminary data.</text>
</comment>
<comment type="function">
    <text evidence="2 12">Catalyzes reversively the conversion of L-aspartate beta-semialdehyde (ASA) to L-2,4-diaminobutyrate (DABA) by transamination with L-glutamate.</text>
</comment>
<evidence type="ECO:0000256" key="10">
    <source>
        <dbReference type="ARBA" id="ARBA00049111"/>
    </source>
</evidence>
<proteinExistence type="inferred from homology"/>
<dbReference type="Gene3D" id="3.40.640.10">
    <property type="entry name" value="Type I PLP-dependent aspartate aminotransferase-like (Major domain)"/>
    <property type="match status" value="1"/>
</dbReference>
<dbReference type="Proteomes" id="UP000198506">
    <property type="component" value="Unassembled WGS sequence"/>
</dbReference>
<dbReference type="Pfam" id="PF00202">
    <property type="entry name" value="Aminotran_3"/>
    <property type="match status" value="1"/>
</dbReference>
<evidence type="ECO:0000256" key="7">
    <source>
        <dbReference type="ARBA" id="ARBA00022576"/>
    </source>
</evidence>
<dbReference type="NCBIfam" id="TIGR02407">
    <property type="entry name" value="ectoine_ectB"/>
    <property type="match status" value="1"/>
</dbReference>
<keyword evidence="15" id="KW-1185">Reference proteome</keyword>
<sequence length="428" mass="45256">MSTTTTTPAETPAGGIGDTSAFERRESAVRSYARSWPAVFASASGAEQVSEQGETYLDFFAGAGALNYGHNHPMLQQVAIDYLASGAVVHSLDTHTPAKRAFLEAFERHILAPRGLEHRVLFPGPTGTNAVEAALKTARKATGRRDIVSFTNAFHGMTLGSLAVTGNAKKRAAAGVPLPFGVTAPYEEPGMDAIAWLERVWSDSGSGIDLPAGVIVEPVQGEGGLRAASPEWLRRLADLCKRFDVVLILDEIQAGCGRTGTFFAFEEAGITPDIITLSKSLSGLGMPMALTLIRPDLDVWQPGEHNGTFRGFAPAFATATAAIETFWADGAFAESVQAKAALLDAGLQQIAEHSGATLRGRGMLRGVRFEDPAVAGRAAAAAFERKLLVETSGSNDEVIKLMPPLTITDEQLQRGIALLDEAVRAATA</sequence>
<dbReference type="GO" id="GO:0030170">
    <property type="term" value="F:pyridoxal phosphate binding"/>
    <property type="evidence" value="ECO:0007669"/>
    <property type="project" value="InterPro"/>
</dbReference>
<evidence type="ECO:0000256" key="2">
    <source>
        <dbReference type="ARBA" id="ARBA00002189"/>
    </source>
</evidence>
<dbReference type="PIRSF" id="PIRSF000521">
    <property type="entry name" value="Transaminase_4ab_Lys_Orn"/>
    <property type="match status" value="1"/>
</dbReference>
<evidence type="ECO:0000256" key="6">
    <source>
        <dbReference type="ARBA" id="ARBA00014798"/>
    </source>
</evidence>
<dbReference type="Gene3D" id="3.90.1150.10">
    <property type="entry name" value="Aspartate Aminotransferase, domain 1"/>
    <property type="match status" value="1"/>
</dbReference>
<dbReference type="InterPro" id="IPR015421">
    <property type="entry name" value="PyrdxlP-dep_Trfase_major"/>
</dbReference>
<dbReference type="GO" id="GO:0019491">
    <property type="term" value="P:ectoine biosynthetic process"/>
    <property type="evidence" value="ECO:0007669"/>
    <property type="project" value="InterPro"/>
</dbReference>
<evidence type="ECO:0000256" key="9">
    <source>
        <dbReference type="ARBA" id="ARBA00022898"/>
    </source>
</evidence>
<evidence type="ECO:0000256" key="13">
    <source>
        <dbReference type="SAM" id="MobiDB-lite"/>
    </source>
</evidence>
<dbReference type="InterPro" id="IPR015424">
    <property type="entry name" value="PyrdxlP-dep_Trfase"/>
</dbReference>
<dbReference type="SUPFAM" id="SSF53383">
    <property type="entry name" value="PLP-dependent transferases"/>
    <property type="match status" value="1"/>
</dbReference>
<dbReference type="EC" id="2.6.1.76" evidence="5 12"/>
<reference evidence="14 15" key="1">
    <citation type="submission" date="2016-10" db="EMBL/GenBank/DDBJ databases">
        <authorList>
            <person name="Varghese N."/>
            <person name="Submissions S."/>
        </authorList>
    </citation>
    <scope>NUCLEOTIDE SEQUENCE [LARGE SCALE GENOMIC DNA]</scope>
    <source>
        <strain evidence="14 15">IAM 15147</strain>
    </source>
</reference>
<dbReference type="InterPro" id="IPR004637">
    <property type="entry name" value="Dat"/>
</dbReference>
<dbReference type="GO" id="GO:0047307">
    <property type="term" value="F:diaminobutyrate-pyruvate transaminase activity"/>
    <property type="evidence" value="ECO:0007669"/>
    <property type="project" value="InterPro"/>
</dbReference>
<dbReference type="InterPro" id="IPR005814">
    <property type="entry name" value="Aminotrans_3"/>
</dbReference>
<dbReference type="PANTHER" id="PTHR43552">
    <property type="entry name" value="DIAMINOBUTYRATE--2-OXOGLUTARATE AMINOTRANSFERASE"/>
    <property type="match status" value="1"/>
</dbReference>
<evidence type="ECO:0000256" key="3">
    <source>
        <dbReference type="ARBA" id="ARBA00004946"/>
    </source>
</evidence>
<evidence type="ECO:0000313" key="14">
    <source>
        <dbReference type="EMBL" id="SFS01524.1"/>
    </source>
</evidence>
<dbReference type="InterPro" id="IPR012773">
    <property type="entry name" value="Ectoine_EctB"/>
</dbReference>
<evidence type="ECO:0000256" key="1">
    <source>
        <dbReference type="ARBA" id="ARBA00001933"/>
    </source>
</evidence>
<comment type="catalytic activity">
    <reaction evidence="10 12">
        <text>L-2,4-diaminobutanoate + 2-oxoglutarate = L-aspartate 4-semialdehyde + L-glutamate</text>
        <dbReference type="Rhea" id="RHEA:11160"/>
        <dbReference type="ChEBI" id="CHEBI:16810"/>
        <dbReference type="ChEBI" id="CHEBI:29985"/>
        <dbReference type="ChEBI" id="CHEBI:58761"/>
        <dbReference type="ChEBI" id="CHEBI:537519"/>
        <dbReference type="EC" id="2.6.1.76"/>
    </reaction>
</comment>